<dbReference type="GO" id="GO:0003677">
    <property type="term" value="F:DNA binding"/>
    <property type="evidence" value="ECO:0007669"/>
    <property type="project" value="UniProtKB-UniRule"/>
</dbReference>
<evidence type="ECO:0000313" key="8">
    <source>
        <dbReference type="Proteomes" id="UP000216442"/>
    </source>
</evidence>
<accession>A0A271L8X7</accession>
<protein>
    <recommendedName>
        <fullName evidence="6">OmpR/PhoB-type domain-containing protein</fullName>
    </recommendedName>
</protein>
<dbReference type="Gene3D" id="1.25.40.10">
    <property type="entry name" value="Tetratricopeptide repeat domain"/>
    <property type="match status" value="2"/>
</dbReference>
<dbReference type="SUPFAM" id="SSF52964">
    <property type="entry name" value="TolB, N-terminal domain"/>
    <property type="match status" value="1"/>
</dbReference>
<evidence type="ECO:0000256" key="1">
    <source>
        <dbReference type="ARBA" id="ARBA00022737"/>
    </source>
</evidence>
<reference evidence="7 8" key="1">
    <citation type="submission" date="2017-08" db="EMBL/GenBank/DDBJ databases">
        <title>Mesorhizobium wenxinae sp. nov., a novel rhizobial species isolated from root nodules of chickpea (Cicer arietinum L.).</title>
        <authorList>
            <person name="Zhang J."/>
        </authorList>
    </citation>
    <scope>NUCLEOTIDE SEQUENCE [LARGE SCALE GENOMIC DNA]</scope>
    <source>
        <strain evidence="7 8">SDW018</strain>
    </source>
</reference>
<dbReference type="SUPFAM" id="SSF48452">
    <property type="entry name" value="TPR-like"/>
    <property type="match status" value="1"/>
</dbReference>
<dbReference type="InterPro" id="IPR011990">
    <property type="entry name" value="TPR-like_helical_dom_sf"/>
</dbReference>
<proteinExistence type="predicted"/>
<feature type="domain" description="OmpR/PhoB-type" evidence="6">
    <location>
        <begin position="6"/>
        <end position="104"/>
    </location>
</feature>
<keyword evidence="2 4" id="KW-0802">TPR repeat</keyword>
<feature type="DNA-binding region" description="OmpR/PhoB-type" evidence="5">
    <location>
        <begin position="6"/>
        <end position="104"/>
    </location>
</feature>
<evidence type="ECO:0000313" key="7">
    <source>
        <dbReference type="EMBL" id="PAQ04569.1"/>
    </source>
</evidence>
<keyword evidence="8" id="KW-1185">Reference proteome</keyword>
<dbReference type="PROSITE" id="PS50005">
    <property type="entry name" value="TPR"/>
    <property type="match status" value="1"/>
</dbReference>
<dbReference type="OrthoDB" id="7169102at2"/>
<comment type="caution">
    <text evidence="7">The sequence shown here is derived from an EMBL/GenBank/DDBJ whole genome shotgun (WGS) entry which is preliminary data.</text>
</comment>
<evidence type="ECO:0000256" key="4">
    <source>
        <dbReference type="PROSITE-ProRule" id="PRU00339"/>
    </source>
</evidence>
<dbReference type="RefSeq" id="WP_095496602.1">
    <property type="nucleotide sequence ID" value="NZ_NPKJ01000076.1"/>
</dbReference>
<dbReference type="InterPro" id="IPR016032">
    <property type="entry name" value="Sig_transdc_resp-reg_C-effctor"/>
</dbReference>
<dbReference type="Gene3D" id="3.40.50.10070">
    <property type="entry name" value="TolB, N-terminal domain"/>
    <property type="match status" value="1"/>
</dbReference>
<evidence type="ECO:0000256" key="3">
    <source>
        <dbReference type="ARBA" id="ARBA00023125"/>
    </source>
</evidence>
<dbReference type="Proteomes" id="UP000216442">
    <property type="component" value="Unassembled WGS sequence"/>
</dbReference>
<dbReference type="PANTHER" id="PTHR45586">
    <property type="entry name" value="TPR REPEAT-CONTAINING PROTEIN PA4667"/>
    <property type="match status" value="1"/>
</dbReference>
<dbReference type="NCBIfam" id="NF047558">
    <property type="entry name" value="TPR_END_plus"/>
    <property type="match status" value="1"/>
</dbReference>
<dbReference type="SMART" id="SM00028">
    <property type="entry name" value="TPR"/>
    <property type="match status" value="4"/>
</dbReference>
<dbReference type="SMART" id="SM00862">
    <property type="entry name" value="Trans_reg_C"/>
    <property type="match status" value="1"/>
</dbReference>
<sequence length="638" mass="70290">MRASQDQAFEFGDFVLVPKERLLLCGGEPVPLTPKAFDLLVVLVRRSGHLVTKDELLEEVWPNTFVQETNLTVNISALRKALERGRNGNGKIQTVPGRGYRFVAPAVTREAAPVAIPGVEPVCNDLGTAPNSQPVVPVGAARPFGGVKPRGWTLLAATLVCVAIGAVAVWRAQPQNTTVPFASVAVLPFVSDSSGNNYLADGLTEAIVNGLVQLQSLRVAPRASASRYKGSFANPKNAGRELNVAAVVTASISLRGNTLRIQVDLVDVAGDSQIWGARYQGDASELVHLQTRILEDLPRALRVPLSDQETRRLARPVTEKADAYRAYLQGRYEWGQRSEASLKRAIERFRHAVEIDPQFAAAYSGLADSYSILGYLSYLAPAETFPEAKRHATKALELDASLAEAHASLGFVKLYFEWDWPGAEAAFQRAIALDPNHAASHQWYSIYLLTAGRPAEAFREIQLAQQRDPLSLSVNTDLGFYYYYTGQYAEAVKQLKLVLGMNPDFAPAHLWLGRTYQELGKFDDALAEYRRVEDRIRDWPVSIAARGFVAGAAGRPTLALEALAELKKLSGRRFVTSYGIALIHAGLGQNDEAFASLNKAFDEKSNWLVWLRLDPRWNALRPDPRFTELVNRMRFPVG</sequence>
<organism evidence="7 8">
    <name type="scientific">Mesorhizobium temperatum</name>
    <dbReference type="NCBI Taxonomy" id="241416"/>
    <lineage>
        <taxon>Bacteria</taxon>
        <taxon>Pseudomonadati</taxon>
        <taxon>Pseudomonadota</taxon>
        <taxon>Alphaproteobacteria</taxon>
        <taxon>Hyphomicrobiales</taxon>
        <taxon>Phyllobacteriaceae</taxon>
        <taxon>Mesorhizobium</taxon>
    </lineage>
</organism>
<dbReference type="Pfam" id="PF00486">
    <property type="entry name" value="Trans_reg_C"/>
    <property type="match status" value="1"/>
</dbReference>
<name>A0A271L8X7_9HYPH</name>
<dbReference type="PROSITE" id="PS51755">
    <property type="entry name" value="OMPR_PHOB"/>
    <property type="match status" value="1"/>
</dbReference>
<dbReference type="AlphaFoldDB" id="A0A271L8X7"/>
<dbReference type="InterPro" id="IPR051012">
    <property type="entry name" value="CellSynth/LPSAsmb/PSIAsmb"/>
</dbReference>
<evidence type="ECO:0000256" key="5">
    <source>
        <dbReference type="PROSITE-ProRule" id="PRU01091"/>
    </source>
</evidence>
<dbReference type="InterPro" id="IPR036388">
    <property type="entry name" value="WH-like_DNA-bd_sf"/>
</dbReference>
<dbReference type="GO" id="GO:0006355">
    <property type="term" value="P:regulation of DNA-templated transcription"/>
    <property type="evidence" value="ECO:0007669"/>
    <property type="project" value="InterPro"/>
</dbReference>
<feature type="repeat" description="TPR" evidence="4">
    <location>
        <begin position="472"/>
        <end position="505"/>
    </location>
</feature>
<keyword evidence="3 5" id="KW-0238">DNA-binding</keyword>
<dbReference type="PANTHER" id="PTHR45586:SF1">
    <property type="entry name" value="LIPOPOLYSACCHARIDE ASSEMBLY PROTEIN B"/>
    <property type="match status" value="1"/>
</dbReference>
<dbReference type="CDD" id="cd00383">
    <property type="entry name" value="trans_reg_C"/>
    <property type="match status" value="1"/>
</dbReference>
<dbReference type="SUPFAM" id="SSF46894">
    <property type="entry name" value="C-terminal effector domain of the bipartite response regulators"/>
    <property type="match status" value="1"/>
</dbReference>
<dbReference type="Pfam" id="PF14559">
    <property type="entry name" value="TPR_19"/>
    <property type="match status" value="1"/>
</dbReference>
<keyword evidence="1" id="KW-0677">Repeat</keyword>
<dbReference type="EMBL" id="NPKJ01000076">
    <property type="protein sequence ID" value="PAQ04569.1"/>
    <property type="molecule type" value="Genomic_DNA"/>
</dbReference>
<dbReference type="InterPro" id="IPR001867">
    <property type="entry name" value="OmpR/PhoB-type_DNA-bd"/>
</dbReference>
<evidence type="ECO:0000256" key="2">
    <source>
        <dbReference type="ARBA" id="ARBA00022803"/>
    </source>
</evidence>
<dbReference type="GO" id="GO:0000160">
    <property type="term" value="P:phosphorelay signal transduction system"/>
    <property type="evidence" value="ECO:0007669"/>
    <property type="project" value="InterPro"/>
</dbReference>
<evidence type="ECO:0000259" key="6">
    <source>
        <dbReference type="PROSITE" id="PS51755"/>
    </source>
</evidence>
<gene>
    <name evidence="7" type="ORF">CIT26_33615</name>
</gene>
<dbReference type="InterPro" id="IPR019734">
    <property type="entry name" value="TPR_rpt"/>
</dbReference>
<dbReference type="Gene3D" id="1.10.10.10">
    <property type="entry name" value="Winged helix-like DNA-binding domain superfamily/Winged helix DNA-binding domain"/>
    <property type="match status" value="1"/>
</dbReference>
<dbReference type="Pfam" id="PF13432">
    <property type="entry name" value="TPR_16"/>
    <property type="match status" value="1"/>
</dbReference>